<evidence type="ECO:0000259" key="12">
    <source>
        <dbReference type="SMART" id="SM00047"/>
    </source>
</evidence>
<dbReference type="RefSeq" id="WP_121836965.1">
    <property type="nucleotide sequence ID" value="NZ_ML014753.1"/>
</dbReference>
<evidence type="ECO:0000256" key="2">
    <source>
        <dbReference type="ARBA" id="ARBA00004418"/>
    </source>
</evidence>
<name>A0A3L8Q1N7_9GAMM</name>
<dbReference type="AlphaFoldDB" id="A0A3L8Q1N7"/>
<sequence length="300" mass="33293">MDKLSNASNMLELGGLDNLRSRAQQNDKGAIKEVAKQFEGIFVQMLMKSMRDANEVFKSDSPFNTQYTAFYEQMRDQQMANDISDKGVLGLADLMVQQLSPETSNMRPASTLRTDSLPIASQNNTAATPKPQQLNEIISGKVLPSQPFESQDDFVKQLYPHAKEAAEKLGTTPEVLIAQSALETGWGKKMVRQSDGTVSNNLFNIKADKRWGGDKARVSTLEFDGGVANRQQADFRVYDSIKQSFDDFVNFLSSNQRYQQALDVAKDPQQFITGLQNAGYATDPNYAKKVLAVMKGIVTP</sequence>
<keyword evidence="10" id="KW-0961">Cell wall biogenesis/degradation</keyword>
<comment type="subcellular location">
    <subcellularLocation>
        <location evidence="2">Periplasm</location>
    </subcellularLocation>
</comment>
<dbReference type="SMART" id="SM00047">
    <property type="entry name" value="LYZ2"/>
    <property type="match status" value="1"/>
</dbReference>
<evidence type="ECO:0000256" key="11">
    <source>
        <dbReference type="ARBA" id="ARBA00030835"/>
    </source>
</evidence>
<proteinExistence type="inferred from homology"/>
<evidence type="ECO:0000313" key="13">
    <source>
        <dbReference type="EMBL" id="RLV61566.1"/>
    </source>
</evidence>
<feature type="domain" description="Mannosyl-glycoprotein endo-beta-N-acetylglucosamidase-like" evidence="12">
    <location>
        <begin position="141"/>
        <end position="298"/>
    </location>
</feature>
<evidence type="ECO:0000256" key="5">
    <source>
        <dbReference type="ARBA" id="ARBA00013433"/>
    </source>
</evidence>
<keyword evidence="7" id="KW-1005">Bacterial flagellum biogenesis</keyword>
<evidence type="ECO:0000256" key="3">
    <source>
        <dbReference type="ARBA" id="ARBA00006880"/>
    </source>
</evidence>
<dbReference type="Proteomes" id="UP000281474">
    <property type="component" value="Unassembled WGS sequence"/>
</dbReference>
<dbReference type="PANTHER" id="PTHR33308:SF9">
    <property type="entry name" value="PEPTIDOGLYCAN HYDROLASE FLGJ"/>
    <property type="match status" value="1"/>
</dbReference>
<dbReference type="GO" id="GO:0071555">
    <property type="term" value="P:cell wall organization"/>
    <property type="evidence" value="ECO:0007669"/>
    <property type="project" value="UniProtKB-KW"/>
</dbReference>
<gene>
    <name evidence="13" type="primary">flgJ</name>
    <name evidence="13" type="ORF">D5018_00155</name>
</gene>
<keyword evidence="13" id="KW-0282">Flagellum</keyword>
<keyword evidence="9" id="KW-0326">Glycosidase</keyword>
<evidence type="ECO:0000256" key="9">
    <source>
        <dbReference type="ARBA" id="ARBA00023295"/>
    </source>
</evidence>
<evidence type="ECO:0000313" key="14">
    <source>
        <dbReference type="Proteomes" id="UP000281474"/>
    </source>
</evidence>
<comment type="caution">
    <text evidence="13">The sequence shown here is derived from an EMBL/GenBank/DDBJ whole genome shotgun (WGS) entry which is preliminary data.</text>
</comment>
<evidence type="ECO:0000256" key="10">
    <source>
        <dbReference type="ARBA" id="ARBA00023316"/>
    </source>
</evidence>
<evidence type="ECO:0000256" key="4">
    <source>
        <dbReference type="ARBA" id="ARBA00007974"/>
    </source>
</evidence>
<reference evidence="13 14" key="1">
    <citation type="submission" date="2018-09" db="EMBL/GenBank/DDBJ databases">
        <title>Phylogeny of the Shewanellaceae, and recommendation for two new genera, Pseudoshewanella and Parashewanella.</title>
        <authorList>
            <person name="Wang G."/>
        </authorList>
    </citation>
    <scope>NUCLEOTIDE SEQUENCE [LARGE SCALE GENOMIC DNA]</scope>
    <source>
        <strain evidence="13 14">C51</strain>
    </source>
</reference>
<comment type="similarity">
    <text evidence="4">In the C-terminal section; belongs to the glycosyl hydrolase 73 family.</text>
</comment>
<evidence type="ECO:0000256" key="1">
    <source>
        <dbReference type="ARBA" id="ARBA00002954"/>
    </source>
</evidence>
<keyword evidence="13" id="KW-0966">Cell projection</keyword>
<dbReference type="Gene3D" id="2.10.70.40">
    <property type="entry name" value="peptidoglycan hydrolase"/>
    <property type="match status" value="1"/>
</dbReference>
<dbReference type="Pfam" id="PF10135">
    <property type="entry name" value="Rod-binding"/>
    <property type="match status" value="1"/>
</dbReference>
<accession>A0A3L8Q1N7</accession>
<evidence type="ECO:0000256" key="6">
    <source>
        <dbReference type="ARBA" id="ARBA00022764"/>
    </source>
</evidence>
<keyword evidence="13" id="KW-0969">Cilium</keyword>
<evidence type="ECO:0000256" key="8">
    <source>
        <dbReference type="ARBA" id="ARBA00022801"/>
    </source>
</evidence>
<dbReference type="OrthoDB" id="289937at2"/>
<dbReference type="GO" id="GO:0004040">
    <property type="term" value="F:amidase activity"/>
    <property type="evidence" value="ECO:0007669"/>
    <property type="project" value="InterPro"/>
</dbReference>
<dbReference type="InterPro" id="IPR051056">
    <property type="entry name" value="Glycosyl_Hydrolase_73"/>
</dbReference>
<dbReference type="Gene3D" id="1.10.530.10">
    <property type="match status" value="1"/>
</dbReference>
<dbReference type="GO" id="GO:0042597">
    <property type="term" value="C:periplasmic space"/>
    <property type="evidence" value="ECO:0007669"/>
    <property type="project" value="UniProtKB-SubCell"/>
</dbReference>
<comment type="similarity">
    <text evidence="3">In the N-terminal section; belongs to the FlgJ family.</text>
</comment>
<dbReference type="GO" id="GO:0044780">
    <property type="term" value="P:bacterial-type flagellum assembly"/>
    <property type="evidence" value="ECO:0007669"/>
    <property type="project" value="InterPro"/>
</dbReference>
<dbReference type="InterPro" id="IPR019301">
    <property type="entry name" value="Flagellar_prot_FlgJ_N"/>
</dbReference>
<dbReference type="InterPro" id="IPR002901">
    <property type="entry name" value="MGlyc_endo_b_GlcNAc-like_dom"/>
</dbReference>
<protein>
    <recommendedName>
        <fullName evidence="5">Peptidoglycan hydrolase FlgJ</fullName>
    </recommendedName>
    <alternativeName>
        <fullName evidence="11">Muramidase FlgJ</fullName>
    </alternativeName>
</protein>
<organism evidence="13 14">
    <name type="scientific">Parashewanella curva</name>
    <dbReference type="NCBI Taxonomy" id="2338552"/>
    <lineage>
        <taxon>Bacteria</taxon>
        <taxon>Pseudomonadati</taxon>
        <taxon>Pseudomonadota</taxon>
        <taxon>Gammaproteobacteria</taxon>
        <taxon>Alteromonadales</taxon>
        <taxon>Shewanellaceae</taxon>
        <taxon>Parashewanella</taxon>
    </lineage>
</organism>
<keyword evidence="14" id="KW-1185">Reference proteome</keyword>
<keyword evidence="8 13" id="KW-0378">Hydrolase</keyword>
<dbReference type="PANTHER" id="PTHR33308">
    <property type="entry name" value="PEPTIDOGLYCAN HYDROLASE FLGJ"/>
    <property type="match status" value="1"/>
</dbReference>
<comment type="function">
    <text evidence="1">Flagellum-specific muramidase which hydrolyzes the peptidoglycan layer to assemble the rod structure in the periplasmic space.</text>
</comment>
<dbReference type="Pfam" id="PF01832">
    <property type="entry name" value="Glucosaminidase"/>
    <property type="match status" value="1"/>
</dbReference>
<dbReference type="GO" id="GO:0071973">
    <property type="term" value="P:bacterial-type flagellum-dependent cell motility"/>
    <property type="evidence" value="ECO:0007669"/>
    <property type="project" value="TreeGrafter"/>
</dbReference>
<evidence type="ECO:0000256" key="7">
    <source>
        <dbReference type="ARBA" id="ARBA00022795"/>
    </source>
</evidence>
<dbReference type="NCBIfam" id="TIGR02541">
    <property type="entry name" value="flagell_FlgJ"/>
    <property type="match status" value="1"/>
</dbReference>
<dbReference type="EMBL" id="QZEI01000001">
    <property type="protein sequence ID" value="RLV61566.1"/>
    <property type="molecule type" value="Genomic_DNA"/>
</dbReference>
<dbReference type="InterPro" id="IPR013377">
    <property type="entry name" value="FlgJ"/>
</dbReference>
<dbReference type="GO" id="GO:0016798">
    <property type="term" value="F:hydrolase activity, acting on glycosyl bonds"/>
    <property type="evidence" value="ECO:0007669"/>
    <property type="project" value="UniProtKB-KW"/>
</dbReference>
<dbReference type="PRINTS" id="PR01002">
    <property type="entry name" value="FLGFLGJ"/>
</dbReference>
<keyword evidence="6" id="KW-0574">Periplasm</keyword>